<evidence type="ECO:0000256" key="1">
    <source>
        <dbReference type="ARBA" id="ARBA00004651"/>
    </source>
</evidence>
<keyword evidence="4 6" id="KW-1133">Transmembrane helix</keyword>
<feature type="transmembrane region" description="Helical" evidence="6">
    <location>
        <begin position="256"/>
        <end position="282"/>
    </location>
</feature>
<organism evidence="7 8">
    <name type="scientific">Dokdonia sinensis</name>
    <dbReference type="NCBI Taxonomy" id="2479847"/>
    <lineage>
        <taxon>Bacteria</taxon>
        <taxon>Pseudomonadati</taxon>
        <taxon>Bacteroidota</taxon>
        <taxon>Flavobacteriia</taxon>
        <taxon>Flavobacteriales</taxon>
        <taxon>Flavobacteriaceae</taxon>
        <taxon>Dokdonia</taxon>
    </lineage>
</organism>
<evidence type="ECO:0000256" key="3">
    <source>
        <dbReference type="ARBA" id="ARBA00022692"/>
    </source>
</evidence>
<feature type="transmembrane region" description="Helical" evidence="6">
    <location>
        <begin position="46"/>
        <end position="68"/>
    </location>
</feature>
<protein>
    <submittedName>
        <fullName evidence="7">Uncharacterized protein</fullName>
    </submittedName>
</protein>
<dbReference type="Proteomes" id="UP000281985">
    <property type="component" value="Unassembled WGS sequence"/>
</dbReference>
<name>A0A3M0GHS4_9FLAO</name>
<keyword evidence="3 6" id="KW-0812">Transmembrane</keyword>
<keyword evidence="8" id="KW-1185">Reference proteome</keyword>
<feature type="transmembrane region" description="Helical" evidence="6">
    <location>
        <begin position="294"/>
        <end position="316"/>
    </location>
</feature>
<evidence type="ECO:0000313" key="8">
    <source>
        <dbReference type="Proteomes" id="UP000281985"/>
    </source>
</evidence>
<evidence type="ECO:0000256" key="2">
    <source>
        <dbReference type="ARBA" id="ARBA00022475"/>
    </source>
</evidence>
<dbReference type="EMBL" id="REFV01000001">
    <property type="protein sequence ID" value="RMB63838.1"/>
    <property type="molecule type" value="Genomic_DNA"/>
</dbReference>
<dbReference type="PANTHER" id="PTHR30250">
    <property type="entry name" value="PST FAMILY PREDICTED COLANIC ACID TRANSPORTER"/>
    <property type="match status" value="1"/>
</dbReference>
<evidence type="ECO:0000313" key="7">
    <source>
        <dbReference type="EMBL" id="RMB63838.1"/>
    </source>
</evidence>
<feature type="transmembrane region" description="Helical" evidence="6">
    <location>
        <begin position="220"/>
        <end position="244"/>
    </location>
</feature>
<keyword evidence="5 6" id="KW-0472">Membrane</keyword>
<dbReference type="PANTHER" id="PTHR30250:SF11">
    <property type="entry name" value="O-ANTIGEN TRANSPORTER-RELATED"/>
    <property type="match status" value="1"/>
</dbReference>
<keyword evidence="2" id="KW-1003">Cell membrane</keyword>
<sequence length="446" mass="51059">MSRLLKDSFLVVGTKIIALLLGFVSSIFFIRLLGPDGKGVLTLIEIAVGFFMILTTFNINLSLIHFIAKEKLPTEKLLGVAFIVIGISLLSSLTVLTVLYFLGYLDLLLPLENLKTNVILLAILLVINEIKEVLSAFLRGSKSFEDLYKSTLYYSFLRLFLFGGLFFWSHYYDNYISEFVLFCLHIVTIIFITLSILRFFKTKYSWRIDFKITWLELRPLLLFSGIGFLTAILNFLSLRIDIWLVDNFLSIEQVGFYAIALGLSEMVAQIPGALRTVLLPYLSSAKNREERMEILLFFSRITVSVTLMISIALFFMADWLVPFIYGEAFVSVVTPFKIILFSMVIFSFKGIFIMYNIARDLQRVSFWSNIVAILILIPFGLFLIPNYGIEGAALAVLISFTVSTLFIFVSVMMIDKLPLRNYFVITKKEWRPAVNFIMSMLSRKQN</sequence>
<gene>
    <name evidence="7" type="ORF">EAX61_00145</name>
</gene>
<feature type="transmembrane region" description="Helical" evidence="6">
    <location>
        <begin position="12"/>
        <end position="34"/>
    </location>
</feature>
<dbReference type="InterPro" id="IPR050833">
    <property type="entry name" value="Poly_Biosynth_Transport"/>
</dbReference>
<dbReference type="GO" id="GO:0005886">
    <property type="term" value="C:plasma membrane"/>
    <property type="evidence" value="ECO:0007669"/>
    <property type="project" value="UniProtKB-SubCell"/>
</dbReference>
<comment type="subcellular location">
    <subcellularLocation>
        <location evidence="1">Cell membrane</location>
        <topology evidence="1">Multi-pass membrane protein</topology>
    </subcellularLocation>
</comment>
<proteinExistence type="predicted"/>
<feature type="transmembrane region" description="Helical" evidence="6">
    <location>
        <begin position="114"/>
        <end position="130"/>
    </location>
</feature>
<feature type="transmembrane region" description="Helical" evidence="6">
    <location>
        <begin position="80"/>
        <end position="102"/>
    </location>
</feature>
<feature type="transmembrane region" description="Helical" evidence="6">
    <location>
        <begin position="328"/>
        <end position="352"/>
    </location>
</feature>
<dbReference type="RefSeq" id="WP_121915634.1">
    <property type="nucleotide sequence ID" value="NZ_REFV01000001.1"/>
</dbReference>
<comment type="caution">
    <text evidence="7">The sequence shown here is derived from an EMBL/GenBank/DDBJ whole genome shotgun (WGS) entry which is preliminary data.</text>
</comment>
<accession>A0A3M0GHS4</accession>
<evidence type="ECO:0000256" key="6">
    <source>
        <dbReference type="SAM" id="Phobius"/>
    </source>
</evidence>
<dbReference type="Pfam" id="PF13440">
    <property type="entry name" value="Polysacc_synt_3"/>
    <property type="match status" value="1"/>
</dbReference>
<evidence type="ECO:0000256" key="4">
    <source>
        <dbReference type="ARBA" id="ARBA00022989"/>
    </source>
</evidence>
<feature type="transmembrane region" description="Helical" evidence="6">
    <location>
        <begin position="175"/>
        <end position="200"/>
    </location>
</feature>
<feature type="transmembrane region" description="Helical" evidence="6">
    <location>
        <begin position="151"/>
        <end position="169"/>
    </location>
</feature>
<feature type="transmembrane region" description="Helical" evidence="6">
    <location>
        <begin position="364"/>
        <end position="385"/>
    </location>
</feature>
<evidence type="ECO:0000256" key="5">
    <source>
        <dbReference type="ARBA" id="ARBA00023136"/>
    </source>
</evidence>
<feature type="transmembrane region" description="Helical" evidence="6">
    <location>
        <begin position="391"/>
        <end position="414"/>
    </location>
</feature>
<reference evidence="7 8" key="1">
    <citation type="submission" date="2018-10" db="EMBL/GenBank/DDBJ databases">
        <title>Dokdonia luteus sp. nov., isolated from sea water.</title>
        <authorList>
            <person name="Zhou L.Y."/>
            <person name="Du Z.J."/>
        </authorList>
    </citation>
    <scope>NUCLEOTIDE SEQUENCE [LARGE SCALE GENOMIC DNA]</scope>
    <source>
        <strain evidence="7 8">SH27</strain>
    </source>
</reference>
<dbReference type="AlphaFoldDB" id="A0A3M0GHS4"/>